<evidence type="ECO:0000256" key="1">
    <source>
        <dbReference type="ARBA" id="ARBA00004370"/>
    </source>
</evidence>
<dbReference type="Proteomes" id="UP001501752">
    <property type="component" value="Unassembled WGS sequence"/>
</dbReference>
<proteinExistence type="predicted"/>
<dbReference type="EMBL" id="BAABIS010000001">
    <property type="protein sequence ID" value="GAA4835233.1"/>
    <property type="molecule type" value="Genomic_DNA"/>
</dbReference>
<organism evidence="5 6">
    <name type="scientific">Kitasatospora terrestris</name>
    <dbReference type="NCBI Taxonomy" id="258051"/>
    <lineage>
        <taxon>Bacteria</taxon>
        <taxon>Bacillati</taxon>
        <taxon>Actinomycetota</taxon>
        <taxon>Actinomycetes</taxon>
        <taxon>Kitasatosporales</taxon>
        <taxon>Streptomycetaceae</taxon>
        <taxon>Kitasatospora</taxon>
    </lineage>
</organism>
<feature type="region of interest" description="Disordered" evidence="3">
    <location>
        <begin position="1"/>
        <end position="56"/>
    </location>
</feature>
<keyword evidence="6" id="KW-1185">Reference proteome</keyword>
<feature type="transmembrane region" description="Helical" evidence="4">
    <location>
        <begin position="62"/>
        <end position="81"/>
    </location>
</feature>
<evidence type="ECO:0000256" key="3">
    <source>
        <dbReference type="SAM" id="MobiDB-lite"/>
    </source>
</evidence>
<name>A0ABP9DD02_9ACTN</name>
<evidence type="ECO:0000256" key="2">
    <source>
        <dbReference type="ARBA" id="ARBA00023136"/>
    </source>
</evidence>
<dbReference type="RefSeq" id="WP_345695297.1">
    <property type="nucleotide sequence ID" value="NZ_BAABIS010000001.1"/>
</dbReference>
<protein>
    <submittedName>
        <fullName evidence="5">Membrane protein</fullName>
    </submittedName>
</protein>
<reference evidence="6" key="1">
    <citation type="journal article" date="2019" name="Int. J. Syst. Evol. Microbiol.">
        <title>The Global Catalogue of Microorganisms (GCM) 10K type strain sequencing project: providing services to taxonomists for standard genome sequencing and annotation.</title>
        <authorList>
            <consortium name="The Broad Institute Genomics Platform"/>
            <consortium name="The Broad Institute Genome Sequencing Center for Infectious Disease"/>
            <person name="Wu L."/>
            <person name="Ma J."/>
        </authorList>
    </citation>
    <scope>NUCLEOTIDE SEQUENCE [LARGE SCALE GENOMIC DNA]</scope>
    <source>
        <strain evidence="6">JCM 13006</strain>
    </source>
</reference>
<evidence type="ECO:0000313" key="6">
    <source>
        <dbReference type="Proteomes" id="UP001501752"/>
    </source>
</evidence>
<keyword evidence="4" id="KW-0812">Transmembrane</keyword>
<gene>
    <name evidence="5" type="ORF">GCM10023235_07420</name>
</gene>
<evidence type="ECO:0000313" key="5">
    <source>
        <dbReference type="EMBL" id="GAA4835233.1"/>
    </source>
</evidence>
<accession>A0ABP9DD02</accession>
<evidence type="ECO:0000256" key="4">
    <source>
        <dbReference type="SAM" id="Phobius"/>
    </source>
</evidence>
<comment type="subcellular location">
    <subcellularLocation>
        <location evidence="1">Membrane</location>
    </subcellularLocation>
</comment>
<feature type="compositionally biased region" description="Low complexity" evidence="3">
    <location>
        <begin position="24"/>
        <end position="52"/>
    </location>
</feature>
<dbReference type="PANTHER" id="PTHR37042">
    <property type="entry name" value="OUTER MEMBRANE PROTEIN RV1973"/>
    <property type="match status" value="1"/>
</dbReference>
<dbReference type="PANTHER" id="PTHR37042:SF4">
    <property type="entry name" value="OUTER MEMBRANE PROTEIN RV1973"/>
    <property type="match status" value="1"/>
</dbReference>
<keyword evidence="2 4" id="KW-0472">Membrane</keyword>
<sequence length="231" mass="23845">MSTTTRHVINRQRRLAARPSAAETTAPARLPAPGTAPGAAPEAAPEAAAGDAPPRRSRRTPVLAALALLSVLLGGFSALAASRAADLRSGGAAHNAALADPARTSEVKGAVIQAVNALFSYNYADTARTDDAAKTLLTGAAVQQYAGMLAQVRQQAPQQKLVLTTTVTDAGVVRLDGDRARLLVFADQRNVSTAAGTTGKDDASYAAAMFAVDAVREGGRWRIAAIDTFTR</sequence>
<comment type="caution">
    <text evidence="5">The sequence shown here is derived from an EMBL/GenBank/DDBJ whole genome shotgun (WGS) entry which is preliminary data.</text>
</comment>
<keyword evidence="4" id="KW-1133">Transmembrane helix</keyword>